<dbReference type="GO" id="GO:0048029">
    <property type="term" value="F:monosaccharide binding"/>
    <property type="evidence" value="ECO:0007669"/>
    <property type="project" value="TreeGrafter"/>
</dbReference>
<proteinExistence type="predicted"/>
<sequence>MSKRHLLSRTIQLVGRGSRNTCVTSIKIMEPKVNLKQDPAYVEIQKFYDANADKINIQQLFKEDADRFNKFSLRIPTPNDGEILLDYSKNRINEQAWSLLLNLAKSRNVEKARDAMFSGEKINFTEDRAVLHIALRNRQNRPILVGGKDVTPDVNAVLAHMKEFSGQVHRQADHRCYQHWYRRV</sequence>
<name>A0A922SFC5_SPOEX</name>
<dbReference type="GO" id="GO:0004347">
    <property type="term" value="F:glucose-6-phosphate isomerase activity"/>
    <property type="evidence" value="ECO:0007669"/>
    <property type="project" value="InterPro"/>
</dbReference>
<accession>A0A922SFC5</accession>
<evidence type="ECO:0000256" key="3">
    <source>
        <dbReference type="ARBA" id="ARBA00023235"/>
    </source>
</evidence>
<evidence type="ECO:0000313" key="4">
    <source>
        <dbReference type="EMBL" id="KAH9636317.1"/>
    </source>
</evidence>
<dbReference type="PANTHER" id="PTHR11469:SF1">
    <property type="entry name" value="GLUCOSE-6-PHOSPHATE ISOMERASE"/>
    <property type="match status" value="1"/>
</dbReference>
<dbReference type="SUPFAM" id="SSF53697">
    <property type="entry name" value="SIS domain"/>
    <property type="match status" value="1"/>
</dbReference>
<dbReference type="InterPro" id="IPR001672">
    <property type="entry name" value="G6P_Isomerase"/>
</dbReference>
<dbReference type="GO" id="GO:0051156">
    <property type="term" value="P:glucose 6-phosphate metabolic process"/>
    <property type="evidence" value="ECO:0007669"/>
    <property type="project" value="TreeGrafter"/>
</dbReference>
<dbReference type="PROSITE" id="PS51463">
    <property type="entry name" value="P_GLUCOSE_ISOMERASE_3"/>
    <property type="match status" value="1"/>
</dbReference>
<protein>
    <recommendedName>
        <fullName evidence="6">Glucose-6-phosphate isomerase</fullName>
    </recommendedName>
</protein>
<dbReference type="Pfam" id="PF00342">
    <property type="entry name" value="PGI"/>
    <property type="match status" value="1"/>
</dbReference>
<evidence type="ECO:0008006" key="6">
    <source>
        <dbReference type="Google" id="ProtNLM"/>
    </source>
</evidence>
<comment type="caution">
    <text evidence="4">The sequence shown here is derived from an EMBL/GenBank/DDBJ whole genome shotgun (WGS) entry which is preliminary data.</text>
</comment>
<dbReference type="AlphaFoldDB" id="A0A922SFC5"/>
<dbReference type="GO" id="GO:0005829">
    <property type="term" value="C:cytosol"/>
    <property type="evidence" value="ECO:0007669"/>
    <property type="project" value="TreeGrafter"/>
</dbReference>
<dbReference type="EMBL" id="JACEFF010000509">
    <property type="protein sequence ID" value="KAH9636317.1"/>
    <property type="molecule type" value="Genomic_DNA"/>
</dbReference>
<evidence type="ECO:0000256" key="1">
    <source>
        <dbReference type="ARBA" id="ARBA00022432"/>
    </source>
</evidence>
<dbReference type="GO" id="GO:0006094">
    <property type="term" value="P:gluconeogenesis"/>
    <property type="evidence" value="ECO:0007669"/>
    <property type="project" value="UniProtKB-KW"/>
</dbReference>
<dbReference type="InterPro" id="IPR046348">
    <property type="entry name" value="SIS_dom_sf"/>
</dbReference>
<keyword evidence="1" id="KW-0312">Gluconeogenesis</keyword>
<gene>
    <name evidence="4" type="ORF">HF086_003284</name>
</gene>
<evidence type="ECO:0000256" key="2">
    <source>
        <dbReference type="ARBA" id="ARBA00023152"/>
    </source>
</evidence>
<dbReference type="FunFam" id="3.40.50.10490:FF:000060">
    <property type="entry name" value="Glucose-6-phosphate isomerase"/>
    <property type="match status" value="1"/>
</dbReference>
<dbReference type="PANTHER" id="PTHR11469">
    <property type="entry name" value="GLUCOSE-6-PHOSPHATE ISOMERASE"/>
    <property type="match status" value="1"/>
</dbReference>
<reference evidence="4" key="1">
    <citation type="journal article" date="2021" name="G3 (Bethesda)">
        <title>Genome and transcriptome analysis of the beet armyworm Spodoptera exigua reveals targets for pest control. .</title>
        <authorList>
            <person name="Simon S."/>
            <person name="Breeschoten T."/>
            <person name="Jansen H.J."/>
            <person name="Dirks R.P."/>
            <person name="Schranz M.E."/>
            <person name="Ros V.I.D."/>
        </authorList>
    </citation>
    <scope>NUCLEOTIDE SEQUENCE</scope>
    <source>
        <strain evidence="4">TB_SE_WUR_2020</strain>
    </source>
</reference>
<dbReference type="Proteomes" id="UP000814243">
    <property type="component" value="Unassembled WGS sequence"/>
</dbReference>
<keyword evidence="3" id="KW-0413">Isomerase</keyword>
<evidence type="ECO:0000313" key="5">
    <source>
        <dbReference type="Proteomes" id="UP000814243"/>
    </source>
</evidence>
<dbReference type="GO" id="GO:0097367">
    <property type="term" value="F:carbohydrate derivative binding"/>
    <property type="evidence" value="ECO:0007669"/>
    <property type="project" value="InterPro"/>
</dbReference>
<dbReference type="GO" id="GO:0006096">
    <property type="term" value="P:glycolytic process"/>
    <property type="evidence" value="ECO:0007669"/>
    <property type="project" value="UniProtKB-KW"/>
</dbReference>
<keyword evidence="2" id="KW-0324">Glycolysis</keyword>
<organism evidence="4 5">
    <name type="scientific">Spodoptera exigua</name>
    <name type="common">Beet armyworm</name>
    <name type="synonym">Noctua fulgens</name>
    <dbReference type="NCBI Taxonomy" id="7107"/>
    <lineage>
        <taxon>Eukaryota</taxon>
        <taxon>Metazoa</taxon>
        <taxon>Ecdysozoa</taxon>
        <taxon>Arthropoda</taxon>
        <taxon>Hexapoda</taxon>
        <taxon>Insecta</taxon>
        <taxon>Pterygota</taxon>
        <taxon>Neoptera</taxon>
        <taxon>Endopterygota</taxon>
        <taxon>Lepidoptera</taxon>
        <taxon>Glossata</taxon>
        <taxon>Ditrysia</taxon>
        <taxon>Noctuoidea</taxon>
        <taxon>Noctuidae</taxon>
        <taxon>Amphipyrinae</taxon>
        <taxon>Spodoptera</taxon>
    </lineage>
</organism>
<dbReference type="Gene3D" id="3.40.50.10490">
    <property type="entry name" value="Glucose-6-phosphate isomerase like protein, domain 1"/>
    <property type="match status" value="1"/>
</dbReference>